<dbReference type="SUPFAM" id="SSF51735">
    <property type="entry name" value="NAD(P)-binding Rossmann-fold domains"/>
    <property type="match status" value="1"/>
</dbReference>
<dbReference type="InterPro" id="IPR057326">
    <property type="entry name" value="KR_dom"/>
</dbReference>
<dbReference type="PRINTS" id="PR00080">
    <property type="entry name" value="SDRFAMILY"/>
</dbReference>
<sequence length="259" mass="27737">MVFTPKRSLVTGASAGIGLALARTLAERGSDLVLVARREDRLTELAEKLEAAHGIRCEVVAHDLSTERPGHTLRSRVEGDVELVVNNAGIATQGAFVDADAEDLDRVIAVDMAALVDVCHAFLPDMVARRSGTILNVSSTTAFQPVPSLAVYAAAKAFVLSFTQALWCEARPHGVRVMALAPGPTKTEFFDVIGENAAIVGSMQTADQVARTALSALDRRRPPLYVVSGRRNTLASVGARIVPNRLLLPSLARSMRRFT</sequence>
<dbReference type="GO" id="GO:0016491">
    <property type="term" value="F:oxidoreductase activity"/>
    <property type="evidence" value="ECO:0007669"/>
    <property type="project" value="UniProtKB-KW"/>
</dbReference>
<dbReference type="PRINTS" id="PR00081">
    <property type="entry name" value="GDHRDH"/>
</dbReference>
<dbReference type="CDD" id="cd05233">
    <property type="entry name" value="SDR_c"/>
    <property type="match status" value="1"/>
</dbReference>
<gene>
    <name evidence="5" type="ORF">SAMN05444374_108122</name>
</gene>
<organism evidence="5 6">
    <name type="scientific">Rhodococcoides kroppenstedtii</name>
    <dbReference type="NCBI Taxonomy" id="293050"/>
    <lineage>
        <taxon>Bacteria</taxon>
        <taxon>Bacillati</taxon>
        <taxon>Actinomycetota</taxon>
        <taxon>Actinomycetes</taxon>
        <taxon>Mycobacteriales</taxon>
        <taxon>Nocardiaceae</taxon>
        <taxon>Rhodococcoides</taxon>
    </lineage>
</organism>
<proteinExistence type="inferred from homology"/>
<dbReference type="PANTHER" id="PTHR43391:SF12">
    <property type="entry name" value="OXIDOREDUCTASE EPHD-RELATED"/>
    <property type="match status" value="1"/>
</dbReference>
<dbReference type="Pfam" id="PF00106">
    <property type="entry name" value="adh_short"/>
    <property type="match status" value="1"/>
</dbReference>
<comment type="similarity">
    <text evidence="1 3">Belongs to the short-chain dehydrogenases/reductases (SDR) family.</text>
</comment>
<protein>
    <recommendedName>
        <fullName evidence="4">Ketoreductase domain-containing protein</fullName>
    </recommendedName>
</protein>
<dbReference type="Gene3D" id="3.40.50.720">
    <property type="entry name" value="NAD(P)-binding Rossmann-like Domain"/>
    <property type="match status" value="1"/>
</dbReference>
<dbReference type="GeneID" id="85486216"/>
<feature type="domain" description="Ketoreductase" evidence="4">
    <location>
        <begin position="6"/>
        <end position="187"/>
    </location>
</feature>
<dbReference type="PANTHER" id="PTHR43391">
    <property type="entry name" value="RETINOL DEHYDROGENASE-RELATED"/>
    <property type="match status" value="1"/>
</dbReference>
<evidence type="ECO:0000256" key="1">
    <source>
        <dbReference type="ARBA" id="ARBA00006484"/>
    </source>
</evidence>
<evidence type="ECO:0000256" key="2">
    <source>
        <dbReference type="ARBA" id="ARBA00023002"/>
    </source>
</evidence>
<name>A0A1I0TPJ5_9NOCA</name>
<accession>A0A1I0TPJ5</accession>
<dbReference type="AlphaFoldDB" id="A0A1I0TPJ5"/>
<dbReference type="InterPro" id="IPR002347">
    <property type="entry name" value="SDR_fam"/>
</dbReference>
<evidence type="ECO:0000256" key="3">
    <source>
        <dbReference type="RuleBase" id="RU000363"/>
    </source>
</evidence>
<dbReference type="OrthoDB" id="9810734at2"/>
<dbReference type="InterPro" id="IPR036291">
    <property type="entry name" value="NAD(P)-bd_dom_sf"/>
</dbReference>
<evidence type="ECO:0000313" key="6">
    <source>
        <dbReference type="Proteomes" id="UP000182054"/>
    </source>
</evidence>
<dbReference type="EMBL" id="FOJN01000008">
    <property type="protein sequence ID" value="SFA53695.1"/>
    <property type="molecule type" value="Genomic_DNA"/>
</dbReference>
<evidence type="ECO:0000313" key="5">
    <source>
        <dbReference type="EMBL" id="SFA53695.1"/>
    </source>
</evidence>
<evidence type="ECO:0000259" key="4">
    <source>
        <dbReference type="SMART" id="SM00822"/>
    </source>
</evidence>
<dbReference type="Proteomes" id="UP000182054">
    <property type="component" value="Unassembled WGS sequence"/>
</dbReference>
<dbReference type="RefSeq" id="WP_068366173.1">
    <property type="nucleotide sequence ID" value="NZ_FOJN01000008.1"/>
</dbReference>
<dbReference type="PIRSF" id="PIRSF000126">
    <property type="entry name" value="11-beta-HSD1"/>
    <property type="match status" value="1"/>
</dbReference>
<dbReference type="SMART" id="SM00822">
    <property type="entry name" value="PKS_KR"/>
    <property type="match status" value="1"/>
</dbReference>
<reference evidence="5 6" key="1">
    <citation type="submission" date="2016-10" db="EMBL/GenBank/DDBJ databases">
        <authorList>
            <person name="de Groot N.N."/>
        </authorList>
    </citation>
    <scope>NUCLEOTIDE SEQUENCE [LARGE SCALE GENOMIC DNA]</scope>
    <source>
        <strain evidence="5 6">DSM 44908</strain>
    </source>
</reference>
<keyword evidence="2" id="KW-0560">Oxidoreductase</keyword>